<feature type="region of interest" description="Disordered" evidence="1">
    <location>
        <begin position="1"/>
        <end position="35"/>
    </location>
</feature>
<feature type="compositionally biased region" description="Low complexity" evidence="1">
    <location>
        <begin position="13"/>
        <end position="23"/>
    </location>
</feature>
<dbReference type="Proteomes" id="UP000807716">
    <property type="component" value="Unassembled WGS sequence"/>
</dbReference>
<evidence type="ECO:0000256" key="1">
    <source>
        <dbReference type="SAM" id="MobiDB-lite"/>
    </source>
</evidence>
<organism evidence="2 3">
    <name type="scientific">Actinomortierella ambigua</name>
    <dbReference type="NCBI Taxonomy" id="1343610"/>
    <lineage>
        <taxon>Eukaryota</taxon>
        <taxon>Fungi</taxon>
        <taxon>Fungi incertae sedis</taxon>
        <taxon>Mucoromycota</taxon>
        <taxon>Mortierellomycotina</taxon>
        <taxon>Mortierellomycetes</taxon>
        <taxon>Mortierellales</taxon>
        <taxon>Mortierellaceae</taxon>
        <taxon>Actinomortierella</taxon>
    </lineage>
</organism>
<reference evidence="2" key="1">
    <citation type="journal article" date="2020" name="Fungal Divers.">
        <title>Resolving the Mortierellaceae phylogeny through synthesis of multi-gene phylogenetics and phylogenomics.</title>
        <authorList>
            <person name="Vandepol N."/>
            <person name="Liber J."/>
            <person name="Desiro A."/>
            <person name="Na H."/>
            <person name="Kennedy M."/>
            <person name="Barry K."/>
            <person name="Grigoriev I.V."/>
            <person name="Miller A.N."/>
            <person name="O'Donnell K."/>
            <person name="Stajich J.E."/>
            <person name="Bonito G."/>
        </authorList>
    </citation>
    <scope>NUCLEOTIDE SEQUENCE</scope>
    <source>
        <strain evidence="2">BC1065</strain>
    </source>
</reference>
<gene>
    <name evidence="2" type="ORF">DFQ27_001143</name>
</gene>
<dbReference type="AlphaFoldDB" id="A0A9P6QBA0"/>
<keyword evidence="3" id="KW-1185">Reference proteome</keyword>
<comment type="caution">
    <text evidence="2">The sequence shown here is derived from an EMBL/GenBank/DDBJ whole genome shotgun (WGS) entry which is preliminary data.</text>
</comment>
<evidence type="ECO:0000313" key="2">
    <source>
        <dbReference type="EMBL" id="KAG0264556.1"/>
    </source>
</evidence>
<proteinExistence type="predicted"/>
<dbReference type="EMBL" id="JAAAJB010000136">
    <property type="protein sequence ID" value="KAG0264556.1"/>
    <property type="molecule type" value="Genomic_DNA"/>
</dbReference>
<evidence type="ECO:0000313" key="3">
    <source>
        <dbReference type="Proteomes" id="UP000807716"/>
    </source>
</evidence>
<protein>
    <submittedName>
        <fullName evidence="2">Uncharacterized protein</fullName>
    </submittedName>
</protein>
<feature type="compositionally biased region" description="Acidic residues" evidence="1">
    <location>
        <begin position="26"/>
        <end position="35"/>
    </location>
</feature>
<sequence>MGPLCTPQHHQHPQQPQQQQQQQKGDEDDDMMEEEAFSALVSPLQHQPSQSVILPLPMENHEYDDINAQLRAAFLARHQGAHLQQLT</sequence>
<accession>A0A9P6QBA0</accession>
<name>A0A9P6QBA0_9FUNG</name>